<dbReference type="GO" id="GO:0005886">
    <property type="term" value="C:plasma membrane"/>
    <property type="evidence" value="ECO:0007669"/>
    <property type="project" value="UniProtKB-SubCell"/>
</dbReference>
<accession>A0A2A2IDK7</accession>
<dbReference type="EMBL" id="NPOA01000007">
    <property type="protein sequence ID" value="PAV29354.1"/>
    <property type="molecule type" value="Genomic_DNA"/>
</dbReference>
<proteinExistence type="predicted"/>
<reference evidence="8 9" key="1">
    <citation type="submission" date="2017-08" db="EMBL/GenBank/DDBJ databases">
        <title>Virgibacillus indicus sp. nov. and Virgibacillus profoundi sp. nov, two moderately halophilic bacteria isolated from marine sediment by using the Microfluidic Streak Plate.</title>
        <authorList>
            <person name="Xu B."/>
            <person name="Hu B."/>
            <person name="Wang J."/>
            <person name="Zhu Y."/>
            <person name="Huang L."/>
            <person name="Du W."/>
            <person name="Huang Y."/>
        </authorList>
    </citation>
    <scope>NUCLEOTIDE SEQUENCE [LARGE SCALE GENOMIC DNA]</scope>
    <source>
        <strain evidence="8 9">IO3-P3-H5</strain>
    </source>
</reference>
<keyword evidence="4 7" id="KW-0812">Transmembrane</keyword>
<dbReference type="SUPFAM" id="SSF103473">
    <property type="entry name" value="MFS general substrate transporter"/>
    <property type="match status" value="1"/>
</dbReference>
<evidence type="ECO:0000256" key="4">
    <source>
        <dbReference type="ARBA" id="ARBA00022692"/>
    </source>
</evidence>
<evidence type="ECO:0008006" key="10">
    <source>
        <dbReference type="Google" id="ProtNLM"/>
    </source>
</evidence>
<evidence type="ECO:0000313" key="8">
    <source>
        <dbReference type="EMBL" id="PAV29354.1"/>
    </source>
</evidence>
<dbReference type="Proteomes" id="UP000218887">
    <property type="component" value="Unassembled WGS sequence"/>
</dbReference>
<dbReference type="InterPro" id="IPR010290">
    <property type="entry name" value="TM_effector"/>
</dbReference>
<evidence type="ECO:0000256" key="3">
    <source>
        <dbReference type="ARBA" id="ARBA00022475"/>
    </source>
</evidence>
<keyword evidence="3" id="KW-1003">Cell membrane</keyword>
<protein>
    <recommendedName>
        <fullName evidence="10">Major facilitator superfamily (MFS) profile domain-containing protein</fullName>
    </recommendedName>
</protein>
<evidence type="ECO:0000256" key="7">
    <source>
        <dbReference type="SAM" id="Phobius"/>
    </source>
</evidence>
<keyword evidence="6 7" id="KW-0472">Membrane</keyword>
<keyword evidence="2" id="KW-0813">Transport</keyword>
<feature type="transmembrane region" description="Helical" evidence="7">
    <location>
        <begin position="101"/>
        <end position="122"/>
    </location>
</feature>
<sequence length="203" mass="22918">MNLRRHKSFVRFWIASTASYFGTYITSLALQVLVVVNLHGTAVDVGWVNASGWLPYVLLGLAVGVLIDRIHRKLVLVVTDIGRGILLTMICLTAVFDVISIGWLMVIMILFGILSIFNDAAYQSLVPEIVPRPLLIRANARLEQSAEVAETSGLSHKRKRVFRKWSMTIENIYSDGENNAINNINMWKKTNRKDLKMLDFEKG</sequence>
<gene>
    <name evidence="8" type="ORF">CIL05_10795</name>
</gene>
<comment type="caution">
    <text evidence="8">The sequence shown here is derived from an EMBL/GenBank/DDBJ whole genome shotgun (WGS) entry which is preliminary data.</text>
</comment>
<feature type="transmembrane region" description="Helical" evidence="7">
    <location>
        <begin position="46"/>
        <end position="67"/>
    </location>
</feature>
<dbReference type="PANTHER" id="PTHR23513:SF6">
    <property type="entry name" value="MAJOR FACILITATOR SUPERFAMILY ASSOCIATED DOMAIN-CONTAINING PROTEIN"/>
    <property type="match status" value="1"/>
</dbReference>
<feature type="transmembrane region" description="Helical" evidence="7">
    <location>
        <begin position="12"/>
        <end position="34"/>
    </location>
</feature>
<evidence type="ECO:0000313" key="9">
    <source>
        <dbReference type="Proteomes" id="UP000218887"/>
    </source>
</evidence>
<organism evidence="8 9">
    <name type="scientific">Virgibacillus profundi</name>
    <dbReference type="NCBI Taxonomy" id="2024555"/>
    <lineage>
        <taxon>Bacteria</taxon>
        <taxon>Bacillati</taxon>
        <taxon>Bacillota</taxon>
        <taxon>Bacilli</taxon>
        <taxon>Bacillales</taxon>
        <taxon>Bacillaceae</taxon>
        <taxon>Virgibacillus</taxon>
    </lineage>
</organism>
<dbReference type="RefSeq" id="WP_095655556.1">
    <property type="nucleotide sequence ID" value="NZ_NPOA01000007.1"/>
</dbReference>
<name>A0A2A2IDK7_9BACI</name>
<dbReference type="AlphaFoldDB" id="A0A2A2IDK7"/>
<feature type="transmembrane region" description="Helical" evidence="7">
    <location>
        <begin position="74"/>
        <end position="95"/>
    </location>
</feature>
<dbReference type="CDD" id="cd06173">
    <property type="entry name" value="MFS_MefA_like"/>
    <property type="match status" value="1"/>
</dbReference>
<evidence type="ECO:0000256" key="2">
    <source>
        <dbReference type="ARBA" id="ARBA00022448"/>
    </source>
</evidence>
<dbReference type="PANTHER" id="PTHR23513">
    <property type="entry name" value="INTEGRAL MEMBRANE EFFLUX PROTEIN-RELATED"/>
    <property type="match status" value="1"/>
</dbReference>
<evidence type="ECO:0000256" key="1">
    <source>
        <dbReference type="ARBA" id="ARBA00004651"/>
    </source>
</evidence>
<comment type="subcellular location">
    <subcellularLocation>
        <location evidence="1">Cell membrane</location>
        <topology evidence="1">Multi-pass membrane protein</topology>
    </subcellularLocation>
</comment>
<evidence type="ECO:0000256" key="6">
    <source>
        <dbReference type="ARBA" id="ARBA00023136"/>
    </source>
</evidence>
<dbReference type="Gene3D" id="1.20.1250.20">
    <property type="entry name" value="MFS general substrate transporter like domains"/>
    <property type="match status" value="1"/>
</dbReference>
<keyword evidence="9" id="KW-1185">Reference proteome</keyword>
<dbReference type="OrthoDB" id="2276409at2"/>
<dbReference type="InterPro" id="IPR036259">
    <property type="entry name" value="MFS_trans_sf"/>
</dbReference>
<keyword evidence="5 7" id="KW-1133">Transmembrane helix</keyword>
<dbReference type="Pfam" id="PF05977">
    <property type="entry name" value="MFS_3"/>
    <property type="match status" value="1"/>
</dbReference>
<evidence type="ECO:0000256" key="5">
    <source>
        <dbReference type="ARBA" id="ARBA00022989"/>
    </source>
</evidence>